<dbReference type="InterPro" id="IPR002734">
    <property type="entry name" value="RibDG_C"/>
</dbReference>
<keyword evidence="3" id="KW-1185">Reference proteome</keyword>
<organism evidence="2 3">
    <name type="scientific">Arthrobacter russicus</name>
    <dbReference type="NCBI Taxonomy" id="172040"/>
    <lineage>
        <taxon>Bacteria</taxon>
        <taxon>Bacillati</taxon>
        <taxon>Actinomycetota</taxon>
        <taxon>Actinomycetes</taxon>
        <taxon>Micrococcales</taxon>
        <taxon>Micrococcaceae</taxon>
        <taxon>Arthrobacter</taxon>
    </lineage>
</organism>
<dbReference type="PANTHER" id="PTHR38011:SF11">
    <property type="entry name" value="2,5-DIAMINO-6-RIBOSYLAMINO-4(3H)-PYRIMIDINONE 5'-PHOSPHATE REDUCTASE"/>
    <property type="match status" value="1"/>
</dbReference>
<dbReference type="EMBL" id="JAVDQF010000001">
    <property type="protein sequence ID" value="MDR6271247.1"/>
    <property type="molecule type" value="Genomic_DNA"/>
</dbReference>
<protein>
    <submittedName>
        <fullName evidence="2">Dihydrofolate reductase</fullName>
    </submittedName>
</protein>
<feature type="domain" description="Bacterial bifunctional deaminase-reductase C-terminal" evidence="1">
    <location>
        <begin position="106"/>
        <end position="173"/>
    </location>
</feature>
<evidence type="ECO:0000313" key="2">
    <source>
        <dbReference type="EMBL" id="MDR6271247.1"/>
    </source>
</evidence>
<accession>A0ABU1JIP9</accession>
<evidence type="ECO:0000313" key="3">
    <source>
        <dbReference type="Proteomes" id="UP001185069"/>
    </source>
</evidence>
<gene>
    <name evidence="2" type="ORF">JOE69_003485</name>
</gene>
<dbReference type="RefSeq" id="WP_309800942.1">
    <property type="nucleotide sequence ID" value="NZ_BAAAHY010000006.1"/>
</dbReference>
<dbReference type="Gene3D" id="3.40.430.10">
    <property type="entry name" value="Dihydrofolate Reductase, subunit A"/>
    <property type="match status" value="1"/>
</dbReference>
<proteinExistence type="predicted"/>
<reference evidence="2 3" key="1">
    <citation type="submission" date="2023-07" db="EMBL/GenBank/DDBJ databases">
        <title>Sequencing the genomes of 1000 actinobacteria strains.</title>
        <authorList>
            <person name="Klenk H.-P."/>
        </authorList>
    </citation>
    <scope>NUCLEOTIDE SEQUENCE [LARGE SCALE GENOMIC DNA]</scope>
    <source>
        <strain evidence="2 3">DSM 14555</strain>
    </source>
</reference>
<comment type="caution">
    <text evidence="2">The sequence shown here is derived from an EMBL/GenBank/DDBJ whole genome shotgun (WGS) entry which is preliminary data.</text>
</comment>
<dbReference type="Pfam" id="PF01872">
    <property type="entry name" value="RibD_C"/>
    <property type="match status" value="1"/>
</dbReference>
<dbReference type="InterPro" id="IPR050765">
    <property type="entry name" value="Riboflavin_Biosynth_HTPR"/>
</dbReference>
<name>A0ABU1JIP9_9MICC</name>
<sequence length="197" mass="20938">MGSTQYFVAASIDGFIATEGDDLAWLFEFNGATGQEAAYERFIEGVGALIMGADTYRFMLGEDLAEWPYRGLPTWVFSHGDLPVPSRFAGEDIRFVQGPVGPVHQEALAAAGEKNLWLVGGGALAAQFQELGLLDELLLTLIPVVLGSGKALLPMNGPSEPLELLGQQILGKGMLELHYRLPGRPAGGLPEAPTSGV</sequence>
<evidence type="ECO:0000259" key="1">
    <source>
        <dbReference type="Pfam" id="PF01872"/>
    </source>
</evidence>
<dbReference type="Proteomes" id="UP001185069">
    <property type="component" value="Unassembled WGS sequence"/>
</dbReference>
<dbReference type="PANTHER" id="PTHR38011">
    <property type="entry name" value="DIHYDROFOLATE REDUCTASE FAMILY PROTEIN (AFU_ORTHOLOGUE AFUA_8G06820)"/>
    <property type="match status" value="1"/>
</dbReference>
<dbReference type="SUPFAM" id="SSF53597">
    <property type="entry name" value="Dihydrofolate reductase-like"/>
    <property type="match status" value="1"/>
</dbReference>
<dbReference type="InterPro" id="IPR024072">
    <property type="entry name" value="DHFR-like_dom_sf"/>
</dbReference>